<accession>A0A9N8E1D3</accession>
<sequence>MSFTVPLSSGAESAVRFVTAVDPAILLLEKLPYVGPILRNIRVRNIFKSAKSKIKNGKKTLIPFNSTVGIGHEAVLALPAKMAIFQGFLFLTVCPKSSTSWLGRSLVRLTRCAFVDKNTPLQDTLNAVTDTVIDAVDKGYSILTTLRGTLQGLSDFWDSIEKTVLTPMGAVKKTLDSVNKIFGMFSFLQTLAEFKLRFKIPIVGRIEFGLPDIANFLGKIERTIKNIPFVGSAWRTVENIVKSVLSAISPKIELSLPSLDFLDALSPFVRLENTLDDIVISVFDRLSNAADVVDNWVADLADGIDIGSIFERVDLGLPGSDLLDGCEAADESFDFSCLSAITPEIPGAPTQFIKDGIDLFTAAKDQIEEKFMGHALALGDALAGIECSKKSKTGIPEEATEELLKSVFGIGAENCKECAALFDSSMPTQFEYCSDFRMDETKARDVMQGLIQDMQPLLDDMQTRFADLGAANPTGRQLLSKEEIAQEGWAVVFSLTLPAHLLKFSGEAVGEAFGFAADHSSSIHMASEKIVQGKGDVTNAIDYILKQRFSSVDKDVPTPRSIKLNAASKEVFTLNFAITAKEDDTGVPRFAYRISLGARLQVQLGFGLDLNYISIVKPKLDLYNKVLESTLSFDRSCAECAEHVIEKMIPALDNFARRLASEIRLFNKDGPIEELRKSGLFKNSILKPVSGGFKLEAKPFDEVVAQGKSLGAAKMAKTIGGITKALKLSNLIEELDALDVSHKLRNSNVATGAATHVANYIKKNFFFQIRVKARGTQFPVPGVQLLKTPDPKDLVKEFQEKTRKKGNFAILLNQPEAPQSIGATAHVGLGFSIMSFEQVTGPDGPD</sequence>
<name>A0A9N8E1D3_9STRA</name>
<dbReference type="Proteomes" id="UP001153069">
    <property type="component" value="Unassembled WGS sequence"/>
</dbReference>
<gene>
    <name evidence="1" type="ORF">SEMRO_551_G164820.1</name>
</gene>
<comment type="caution">
    <text evidence="1">The sequence shown here is derived from an EMBL/GenBank/DDBJ whole genome shotgun (WGS) entry which is preliminary data.</text>
</comment>
<keyword evidence="2" id="KW-1185">Reference proteome</keyword>
<dbReference type="EMBL" id="CAICTM010000550">
    <property type="protein sequence ID" value="CAB9512702.1"/>
    <property type="molecule type" value="Genomic_DNA"/>
</dbReference>
<organism evidence="1 2">
    <name type="scientific">Seminavis robusta</name>
    <dbReference type="NCBI Taxonomy" id="568900"/>
    <lineage>
        <taxon>Eukaryota</taxon>
        <taxon>Sar</taxon>
        <taxon>Stramenopiles</taxon>
        <taxon>Ochrophyta</taxon>
        <taxon>Bacillariophyta</taxon>
        <taxon>Bacillariophyceae</taxon>
        <taxon>Bacillariophycidae</taxon>
        <taxon>Naviculales</taxon>
        <taxon>Naviculaceae</taxon>
        <taxon>Seminavis</taxon>
    </lineage>
</organism>
<protein>
    <submittedName>
        <fullName evidence="1">Uncharacterized protein</fullName>
    </submittedName>
</protein>
<proteinExistence type="predicted"/>
<dbReference type="AlphaFoldDB" id="A0A9N8E1D3"/>
<evidence type="ECO:0000313" key="2">
    <source>
        <dbReference type="Proteomes" id="UP001153069"/>
    </source>
</evidence>
<evidence type="ECO:0000313" key="1">
    <source>
        <dbReference type="EMBL" id="CAB9512702.1"/>
    </source>
</evidence>
<reference evidence="1" key="1">
    <citation type="submission" date="2020-06" db="EMBL/GenBank/DDBJ databases">
        <authorList>
            <consortium name="Plant Systems Biology data submission"/>
        </authorList>
    </citation>
    <scope>NUCLEOTIDE SEQUENCE</scope>
    <source>
        <strain evidence="1">D6</strain>
    </source>
</reference>